<sequence length="160" mass="17260">MLAKEKGKDKDRLTALAACWRSAANFDISIVSGDGTAVVSAALRGDARQVEMVKHSVCALRVLLERAPGSPALENFSLAKQGKVLKAILRKAKKLELPTEAEKEVPSAGDASKCLRRRGEELLDQLGAACLAELLGFNRKTLSGLVRHAEEARFLPGQRL</sequence>
<keyword evidence="2" id="KW-1185">Reference proteome</keyword>
<proteinExistence type="predicted"/>
<name>A0AA36ILF1_9DINO</name>
<protein>
    <submittedName>
        <fullName evidence="1">Uncharacterized protein</fullName>
    </submittedName>
</protein>
<organism evidence="1 2">
    <name type="scientific">Effrenium voratum</name>
    <dbReference type="NCBI Taxonomy" id="2562239"/>
    <lineage>
        <taxon>Eukaryota</taxon>
        <taxon>Sar</taxon>
        <taxon>Alveolata</taxon>
        <taxon>Dinophyceae</taxon>
        <taxon>Suessiales</taxon>
        <taxon>Symbiodiniaceae</taxon>
        <taxon>Effrenium</taxon>
    </lineage>
</organism>
<dbReference type="EMBL" id="CAUJNA010001891">
    <property type="protein sequence ID" value="CAJ1389593.1"/>
    <property type="molecule type" value="Genomic_DNA"/>
</dbReference>
<dbReference type="AlphaFoldDB" id="A0AA36ILF1"/>
<dbReference type="Proteomes" id="UP001178507">
    <property type="component" value="Unassembled WGS sequence"/>
</dbReference>
<accession>A0AA36ILF1</accession>
<reference evidence="1" key="1">
    <citation type="submission" date="2023-08" db="EMBL/GenBank/DDBJ databases">
        <authorList>
            <person name="Chen Y."/>
            <person name="Shah S."/>
            <person name="Dougan E. K."/>
            <person name="Thang M."/>
            <person name="Chan C."/>
        </authorList>
    </citation>
    <scope>NUCLEOTIDE SEQUENCE</scope>
</reference>
<evidence type="ECO:0000313" key="2">
    <source>
        <dbReference type="Proteomes" id="UP001178507"/>
    </source>
</evidence>
<comment type="caution">
    <text evidence="1">The sequence shown here is derived from an EMBL/GenBank/DDBJ whole genome shotgun (WGS) entry which is preliminary data.</text>
</comment>
<gene>
    <name evidence="1" type="ORF">EVOR1521_LOCUS15179</name>
</gene>
<evidence type="ECO:0000313" key="1">
    <source>
        <dbReference type="EMBL" id="CAJ1389593.1"/>
    </source>
</evidence>